<dbReference type="PANTHER" id="PTHR45658:SF46">
    <property type="entry name" value="GATA TRANSCRIPTION FACTOR 4"/>
    <property type="match status" value="1"/>
</dbReference>
<dbReference type="OMA" id="FESQLCV"/>
<dbReference type="GO" id="GO:0043565">
    <property type="term" value="F:sequence-specific DNA binding"/>
    <property type="evidence" value="ECO:0007669"/>
    <property type="project" value="InterPro"/>
</dbReference>
<evidence type="ECO:0000259" key="14">
    <source>
        <dbReference type="PROSITE" id="PS50114"/>
    </source>
</evidence>
<dbReference type="GO" id="GO:0008270">
    <property type="term" value="F:zinc ion binding"/>
    <property type="evidence" value="ECO:0007669"/>
    <property type="project" value="UniProtKB-KW"/>
</dbReference>
<evidence type="ECO:0000256" key="4">
    <source>
        <dbReference type="ARBA" id="ARBA00022771"/>
    </source>
</evidence>
<evidence type="ECO:0000256" key="10">
    <source>
        <dbReference type="ARBA" id="ARBA00023242"/>
    </source>
</evidence>
<keyword evidence="8" id="KW-0010">Activator</keyword>
<evidence type="ECO:0000256" key="1">
    <source>
        <dbReference type="ARBA" id="ARBA00004123"/>
    </source>
</evidence>
<accession>A0A1R3GGP9</accession>
<evidence type="ECO:0000256" key="5">
    <source>
        <dbReference type="ARBA" id="ARBA00022833"/>
    </source>
</evidence>
<dbReference type="AlphaFoldDB" id="A0A1R3GGP9"/>
<dbReference type="EMBL" id="AWWV01014402">
    <property type="protein sequence ID" value="OMO57237.1"/>
    <property type="molecule type" value="Genomic_DNA"/>
</dbReference>
<evidence type="ECO:0000256" key="3">
    <source>
        <dbReference type="ARBA" id="ARBA00022723"/>
    </source>
</evidence>
<feature type="domain" description="GATA-type" evidence="14">
    <location>
        <begin position="149"/>
        <end position="185"/>
    </location>
</feature>
<dbReference type="OrthoDB" id="2162994at2759"/>
<keyword evidence="6" id="KW-0805">Transcription regulation</keyword>
<keyword evidence="3" id="KW-0479">Metal-binding</keyword>
<evidence type="ECO:0000256" key="2">
    <source>
        <dbReference type="ARBA" id="ARBA00005694"/>
    </source>
</evidence>
<keyword evidence="16" id="KW-1185">Reference proteome</keyword>
<dbReference type="SUPFAM" id="SSF57716">
    <property type="entry name" value="Glucocorticoid receptor-like (DNA-binding domain)"/>
    <property type="match status" value="1"/>
</dbReference>
<dbReference type="FunFam" id="3.30.50.10:FF:000025">
    <property type="entry name" value="GATA transcription factor"/>
    <property type="match status" value="1"/>
</dbReference>
<dbReference type="PROSITE" id="PS50114">
    <property type="entry name" value="GATA_ZN_FINGER_2"/>
    <property type="match status" value="1"/>
</dbReference>
<feature type="compositionally biased region" description="Low complexity" evidence="13">
    <location>
        <begin position="8"/>
        <end position="20"/>
    </location>
</feature>
<proteinExistence type="inferred from homology"/>
<name>A0A1R3GGP9_COCAP</name>
<comment type="caution">
    <text evidence="15">The sequence shown here is derived from an EMBL/GenBank/DDBJ whole genome shotgun (WGS) entry which is preliminary data.</text>
</comment>
<evidence type="ECO:0000313" key="15">
    <source>
        <dbReference type="EMBL" id="OMO57237.1"/>
    </source>
</evidence>
<feature type="region of interest" description="Disordered" evidence="13">
    <location>
        <begin position="1"/>
        <end position="23"/>
    </location>
</feature>
<protein>
    <submittedName>
        <fullName evidence="15">Zinc finger, GATA-type</fullName>
    </submittedName>
</protein>
<evidence type="ECO:0000313" key="16">
    <source>
        <dbReference type="Proteomes" id="UP000188268"/>
    </source>
</evidence>
<organism evidence="15 16">
    <name type="scientific">Corchorus capsularis</name>
    <name type="common">Jute</name>
    <dbReference type="NCBI Taxonomy" id="210143"/>
    <lineage>
        <taxon>Eukaryota</taxon>
        <taxon>Viridiplantae</taxon>
        <taxon>Streptophyta</taxon>
        <taxon>Embryophyta</taxon>
        <taxon>Tracheophyta</taxon>
        <taxon>Spermatophyta</taxon>
        <taxon>Magnoliopsida</taxon>
        <taxon>eudicotyledons</taxon>
        <taxon>Gunneridae</taxon>
        <taxon>Pentapetalae</taxon>
        <taxon>rosids</taxon>
        <taxon>malvids</taxon>
        <taxon>Malvales</taxon>
        <taxon>Malvaceae</taxon>
        <taxon>Grewioideae</taxon>
        <taxon>Apeibeae</taxon>
        <taxon>Corchorus</taxon>
    </lineage>
</organism>
<comment type="subcellular location">
    <subcellularLocation>
        <location evidence="1">Nucleus</location>
    </subcellularLocation>
</comment>
<dbReference type="InterPro" id="IPR051140">
    <property type="entry name" value="GATA_TF"/>
</dbReference>
<dbReference type="GO" id="GO:0006355">
    <property type="term" value="P:regulation of DNA-templated transcription"/>
    <property type="evidence" value="ECO:0007669"/>
    <property type="project" value="InterPro"/>
</dbReference>
<evidence type="ECO:0000256" key="13">
    <source>
        <dbReference type="SAM" id="MobiDB-lite"/>
    </source>
</evidence>
<comment type="function">
    <text evidence="11">Transcriptional activator that specifically binds 5'-GATA-3' or 5'-GAT-3' motifs within gene promoters. May be involved in the regulation of some light-responsive genes.</text>
</comment>
<evidence type="ECO:0000256" key="6">
    <source>
        <dbReference type="ARBA" id="ARBA00023015"/>
    </source>
</evidence>
<keyword evidence="7" id="KW-0238">DNA-binding</keyword>
<evidence type="ECO:0000256" key="12">
    <source>
        <dbReference type="PROSITE-ProRule" id="PRU00094"/>
    </source>
</evidence>
<gene>
    <name evidence="15" type="ORF">CCACVL1_25895</name>
</gene>
<dbReference type="CDD" id="cd00202">
    <property type="entry name" value="ZnF_GATA"/>
    <property type="match status" value="1"/>
</dbReference>
<dbReference type="STRING" id="210143.A0A1R3GGP9"/>
<dbReference type="Pfam" id="PF00320">
    <property type="entry name" value="GATA"/>
    <property type="match status" value="1"/>
</dbReference>
<keyword evidence="9" id="KW-0804">Transcription</keyword>
<dbReference type="Gene3D" id="3.30.50.10">
    <property type="entry name" value="Erythroid Transcription Factor GATA-1, subunit A"/>
    <property type="match status" value="1"/>
</dbReference>
<comment type="similarity">
    <text evidence="2">Belongs to the type IV zinc-finger family. Class A subfamily.</text>
</comment>
<dbReference type="InterPro" id="IPR000679">
    <property type="entry name" value="Znf_GATA"/>
</dbReference>
<dbReference type="PANTHER" id="PTHR45658">
    <property type="entry name" value="GATA TRANSCRIPTION FACTOR"/>
    <property type="match status" value="1"/>
</dbReference>
<dbReference type="GO" id="GO:0005634">
    <property type="term" value="C:nucleus"/>
    <property type="evidence" value="ECO:0007669"/>
    <property type="project" value="UniProtKB-SubCell"/>
</dbReference>
<evidence type="ECO:0000256" key="7">
    <source>
        <dbReference type="ARBA" id="ARBA00023125"/>
    </source>
</evidence>
<dbReference type="PROSITE" id="PS00344">
    <property type="entry name" value="GATA_ZN_FINGER_1"/>
    <property type="match status" value="1"/>
</dbReference>
<reference evidence="15 16" key="1">
    <citation type="submission" date="2013-09" db="EMBL/GenBank/DDBJ databases">
        <title>Corchorus capsularis genome sequencing.</title>
        <authorList>
            <person name="Alam M."/>
            <person name="Haque M.S."/>
            <person name="Islam M.S."/>
            <person name="Emdad E.M."/>
            <person name="Islam M.M."/>
            <person name="Ahmed B."/>
            <person name="Halim A."/>
            <person name="Hossen Q.M.M."/>
            <person name="Hossain M.Z."/>
            <person name="Ahmed R."/>
            <person name="Khan M.M."/>
            <person name="Islam R."/>
            <person name="Rashid M.M."/>
            <person name="Khan S.A."/>
            <person name="Rahman M.S."/>
            <person name="Alam M."/>
        </authorList>
    </citation>
    <scope>NUCLEOTIDE SEQUENCE [LARGE SCALE GENOMIC DNA]</scope>
    <source>
        <strain evidence="16">cv. CVL-1</strain>
        <tissue evidence="15">Whole seedling</tissue>
    </source>
</reference>
<dbReference type="GO" id="GO:0030154">
    <property type="term" value="P:cell differentiation"/>
    <property type="evidence" value="ECO:0007669"/>
    <property type="project" value="TreeGrafter"/>
</dbReference>
<keyword evidence="10" id="KW-0539">Nucleus</keyword>
<evidence type="ECO:0000256" key="9">
    <source>
        <dbReference type="ARBA" id="ARBA00023163"/>
    </source>
</evidence>
<sequence>MAVEDINGDNNNNNNNSNMNDLSLPGDDLEEFFGFESQLCVPQDSLDDIDWFPNFTDEFISLDGIFLTPEHDLLSEDCSAWKNKKRPRAAVVEEQGVKNNSIVPFATKKQRSKRSGGGYGKRGCWSAKQLEEKDYNYSTKSEELDEEWNKEKRKCSHCRSEKTPQWRMGPLGPKTLCNACGVRYKSGRLVAEYRPAASPTFDSVKHSNFHKKILRRKGFKP</sequence>
<evidence type="ECO:0000256" key="11">
    <source>
        <dbReference type="ARBA" id="ARBA00055020"/>
    </source>
</evidence>
<dbReference type="Proteomes" id="UP000188268">
    <property type="component" value="Unassembled WGS sequence"/>
</dbReference>
<dbReference type="SMART" id="SM00401">
    <property type="entry name" value="ZnF_GATA"/>
    <property type="match status" value="1"/>
</dbReference>
<keyword evidence="4 12" id="KW-0863">Zinc-finger</keyword>
<dbReference type="Gramene" id="OMO57237">
    <property type="protein sequence ID" value="OMO57237"/>
    <property type="gene ID" value="CCACVL1_25895"/>
</dbReference>
<dbReference type="InterPro" id="IPR013088">
    <property type="entry name" value="Znf_NHR/GATA"/>
</dbReference>
<keyword evidence="5" id="KW-0862">Zinc</keyword>
<evidence type="ECO:0000256" key="8">
    <source>
        <dbReference type="ARBA" id="ARBA00023159"/>
    </source>
</evidence>